<evidence type="ECO:0000313" key="3">
    <source>
        <dbReference type="Proteomes" id="UP000292027"/>
    </source>
</evidence>
<gene>
    <name evidence="2" type="ORF">EV645_5022</name>
</gene>
<protein>
    <submittedName>
        <fullName evidence="2">Uncharacterized protein</fullName>
    </submittedName>
</protein>
<feature type="transmembrane region" description="Helical" evidence="1">
    <location>
        <begin position="181"/>
        <end position="200"/>
    </location>
</feature>
<keyword evidence="1" id="KW-0472">Membrane</keyword>
<dbReference type="EMBL" id="SHKR01000013">
    <property type="protein sequence ID" value="RZU14158.1"/>
    <property type="molecule type" value="Genomic_DNA"/>
</dbReference>
<feature type="transmembrane region" description="Helical" evidence="1">
    <location>
        <begin position="35"/>
        <end position="54"/>
    </location>
</feature>
<reference evidence="2 3" key="1">
    <citation type="journal article" date="2015" name="Stand. Genomic Sci.">
        <title>Genomic Encyclopedia of Bacterial and Archaeal Type Strains, Phase III: the genomes of soil and plant-associated and newly described type strains.</title>
        <authorList>
            <person name="Whitman W.B."/>
            <person name="Woyke T."/>
            <person name="Klenk H.P."/>
            <person name="Zhou Y."/>
            <person name="Lilburn T.G."/>
            <person name="Beck B.J."/>
            <person name="De Vos P."/>
            <person name="Vandamme P."/>
            <person name="Eisen J.A."/>
            <person name="Garrity G."/>
            <person name="Hugenholtz P."/>
            <person name="Kyrpides N.C."/>
        </authorList>
    </citation>
    <scope>NUCLEOTIDE SEQUENCE [LARGE SCALE GENOMIC DNA]</scope>
    <source>
        <strain evidence="2 3">VKM Ac-2540</strain>
    </source>
</reference>
<organism evidence="2 3">
    <name type="scientific">Kribbella rubisoli</name>
    <dbReference type="NCBI Taxonomy" id="3075929"/>
    <lineage>
        <taxon>Bacteria</taxon>
        <taxon>Bacillati</taxon>
        <taxon>Actinomycetota</taxon>
        <taxon>Actinomycetes</taxon>
        <taxon>Propionibacteriales</taxon>
        <taxon>Kribbellaceae</taxon>
        <taxon>Kribbella</taxon>
    </lineage>
</organism>
<proteinExistence type="predicted"/>
<evidence type="ECO:0000313" key="2">
    <source>
        <dbReference type="EMBL" id="RZU14158.1"/>
    </source>
</evidence>
<dbReference type="RefSeq" id="WP_130446331.1">
    <property type="nucleotide sequence ID" value="NZ_SHKR01000013.1"/>
</dbReference>
<keyword evidence="1" id="KW-0812">Transmembrane</keyword>
<dbReference type="AlphaFoldDB" id="A0A4Q7WVT7"/>
<keyword evidence="1" id="KW-1133">Transmembrane helix</keyword>
<feature type="transmembrane region" description="Helical" evidence="1">
    <location>
        <begin position="60"/>
        <end position="79"/>
    </location>
</feature>
<evidence type="ECO:0000256" key="1">
    <source>
        <dbReference type="SAM" id="Phobius"/>
    </source>
</evidence>
<name>A0A4Q7WVT7_9ACTN</name>
<accession>A0A4Q7WVT7</accession>
<comment type="caution">
    <text evidence="2">The sequence shown here is derived from an EMBL/GenBank/DDBJ whole genome shotgun (WGS) entry which is preliminary data.</text>
</comment>
<feature type="transmembrane region" description="Helical" evidence="1">
    <location>
        <begin position="6"/>
        <end position="23"/>
    </location>
</feature>
<keyword evidence="3" id="KW-1185">Reference proteome</keyword>
<dbReference type="OrthoDB" id="3825803at2"/>
<dbReference type="Proteomes" id="UP000292027">
    <property type="component" value="Unassembled WGS sequence"/>
</dbReference>
<feature type="transmembrane region" description="Helical" evidence="1">
    <location>
        <begin position="86"/>
        <end position="103"/>
    </location>
</feature>
<sequence>MRIGIEFFGGMAAIIVIVIVAGRHLRRPGAPKGPTWHHIALGWVLLVAAGGLYTFPPHDIVLSVLVLVLGVGFMVMGIATLGGGNFGYFGALAGGLAAVPFVMTPTPVALSQVGTTITCHVRGYDGDPVYEFTADCPNGHSYDFTKHGSHDFPGGNVPVILDKHGVLQPEFVGEENVTADLVGGILCLLVAAGIIAAAAVHSRRLHGNVRHVVNPGFSSGP</sequence>